<dbReference type="EMBL" id="BARU01021788">
    <property type="protein sequence ID" value="GAH49393.1"/>
    <property type="molecule type" value="Genomic_DNA"/>
</dbReference>
<reference evidence="1" key="1">
    <citation type="journal article" date="2014" name="Front. Microbiol.">
        <title>High frequency of phylogenetically diverse reductive dehalogenase-homologous genes in deep subseafloor sedimentary metagenomes.</title>
        <authorList>
            <person name="Kawai M."/>
            <person name="Futagami T."/>
            <person name="Toyoda A."/>
            <person name="Takaki Y."/>
            <person name="Nishi S."/>
            <person name="Hori S."/>
            <person name="Arai W."/>
            <person name="Tsubouchi T."/>
            <person name="Morono Y."/>
            <person name="Uchiyama I."/>
            <person name="Ito T."/>
            <person name="Fujiyama A."/>
            <person name="Inagaki F."/>
            <person name="Takami H."/>
        </authorList>
    </citation>
    <scope>NUCLEOTIDE SEQUENCE</scope>
    <source>
        <strain evidence="1">Expedition CK06-06</strain>
    </source>
</reference>
<accession>X1HVR5</accession>
<comment type="caution">
    <text evidence="1">The sequence shown here is derived from an EMBL/GenBank/DDBJ whole genome shotgun (WGS) entry which is preliminary data.</text>
</comment>
<organism evidence="1">
    <name type="scientific">marine sediment metagenome</name>
    <dbReference type="NCBI Taxonomy" id="412755"/>
    <lineage>
        <taxon>unclassified sequences</taxon>
        <taxon>metagenomes</taxon>
        <taxon>ecological metagenomes</taxon>
    </lineage>
</organism>
<dbReference type="AlphaFoldDB" id="X1HVR5"/>
<name>X1HVR5_9ZZZZ</name>
<protein>
    <submittedName>
        <fullName evidence="1">Uncharacterized protein</fullName>
    </submittedName>
</protein>
<evidence type="ECO:0000313" key="1">
    <source>
        <dbReference type="EMBL" id="GAH49393.1"/>
    </source>
</evidence>
<proteinExistence type="predicted"/>
<sequence length="134" mass="15702">MGARTLGIDKIQRFIDQALFVRKYFQEKEGRTILSEFSRINLSFDKDPKLLDHIWGRFHIVMAVAFLHHVKPVEKVAEHFSRIATEKIIVRLVKNKGMSDVVFKQSMKDLGWKITHDDLIASPKLGRYFVVYEK</sequence>
<gene>
    <name evidence="1" type="ORF">S03H2_35592</name>
</gene>